<keyword evidence="3" id="KW-1185">Reference proteome</keyword>
<gene>
    <name evidence="2" type="ORF">ECPE_LOCUS11613</name>
</gene>
<feature type="region of interest" description="Disordered" evidence="1">
    <location>
        <begin position="48"/>
        <end position="119"/>
    </location>
</feature>
<organism evidence="4">
    <name type="scientific">Echinostoma caproni</name>
    <dbReference type="NCBI Taxonomy" id="27848"/>
    <lineage>
        <taxon>Eukaryota</taxon>
        <taxon>Metazoa</taxon>
        <taxon>Spiralia</taxon>
        <taxon>Lophotrochozoa</taxon>
        <taxon>Platyhelminthes</taxon>
        <taxon>Trematoda</taxon>
        <taxon>Digenea</taxon>
        <taxon>Plagiorchiida</taxon>
        <taxon>Echinostomata</taxon>
        <taxon>Echinostomatoidea</taxon>
        <taxon>Echinostomatidae</taxon>
        <taxon>Echinostoma</taxon>
    </lineage>
</organism>
<evidence type="ECO:0000313" key="3">
    <source>
        <dbReference type="Proteomes" id="UP000272942"/>
    </source>
</evidence>
<reference evidence="2 3" key="2">
    <citation type="submission" date="2018-11" db="EMBL/GenBank/DDBJ databases">
        <authorList>
            <consortium name="Pathogen Informatics"/>
        </authorList>
    </citation>
    <scope>NUCLEOTIDE SEQUENCE [LARGE SCALE GENOMIC DNA]</scope>
    <source>
        <strain evidence="2 3">Egypt</strain>
    </source>
</reference>
<dbReference type="WBParaSite" id="ECPE_0001164701-mRNA-1">
    <property type="protein sequence ID" value="ECPE_0001164701-mRNA-1"/>
    <property type="gene ID" value="ECPE_0001164701"/>
</dbReference>
<protein>
    <submittedName>
        <fullName evidence="2 4">Uncharacterized protein</fullName>
    </submittedName>
</protein>
<proteinExistence type="predicted"/>
<evidence type="ECO:0000313" key="4">
    <source>
        <dbReference type="WBParaSite" id="ECPE_0001164701-mRNA-1"/>
    </source>
</evidence>
<accession>A0A183AXC7</accession>
<dbReference type="EMBL" id="UZAN01051165">
    <property type="protein sequence ID" value="VDP88729.1"/>
    <property type="molecule type" value="Genomic_DNA"/>
</dbReference>
<evidence type="ECO:0000256" key="1">
    <source>
        <dbReference type="SAM" id="MobiDB-lite"/>
    </source>
</evidence>
<name>A0A183AXC7_9TREM</name>
<evidence type="ECO:0000313" key="2">
    <source>
        <dbReference type="EMBL" id="VDP88729.1"/>
    </source>
</evidence>
<dbReference type="Proteomes" id="UP000272942">
    <property type="component" value="Unassembled WGS sequence"/>
</dbReference>
<reference evidence="4" key="1">
    <citation type="submission" date="2016-06" db="UniProtKB">
        <authorList>
            <consortium name="WormBaseParasite"/>
        </authorList>
    </citation>
    <scope>IDENTIFICATION</scope>
</reference>
<dbReference type="AlphaFoldDB" id="A0A183AXC7"/>
<sequence>MILIRFSCYACKIRDIQSVLCNKELYSTSTAFWEYNNWCRRQDQDEGTVTSSLRGWGRSDVPGGFRGCGGAGRNTDGSRQFDGPPSAPQGSCAGSVGRGTKRSGENGVGSREGHPDREL</sequence>